<feature type="transmembrane region" description="Helical" evidence="1">
    <location>
        <begin position="80"/>
        <end position="99"/>
    </location>
</feature>
<feature type="transmembrane region" description="Helical" evidence="1">
    <location>
        <begin position="375"/>
        <end position="393"/>
    </location>
</feature>
<keyword evidence="1" id="KW-1133">Transmembrane helix</keyword>
<dbReference type="RefSeq" id="WP_139516256.1">
    <property type="nucleotide sequence ID" value="NZ_CP040896.1"/>
</dbReference>
<feature type="transmembrane region" description="Helical" evidence="1">
    <location>
        <begin position="164"/>
        <end position="181"/>
    </location>
</feature>
<protein>
    <recommendedName>
        <fullName evidence="4">Tetratricopeptide repeat protein</fullName>
    </recommendedName>
</protein>
<dbReference type="PROSITE" id="PS51257">
    <property type="entry name" value="PROKAR_LIPOPROTEIN"/>
    <property type="match status" value="1"/>
</dbReference>
<proteinExistence type="predicted"/>
<evidence type="ECO:0000313" key="3">
    <source>
        <dbReference type="Proteomes" id="UP000305398"/>
    </source>
</evidence>
<dbReference type="SUPFAM" id="SSF48452">
    <property type="entry name" value="TPR-like"/>
    <property type="match status" value="2"/>
</dbReference>
<organism evidence="2 3">
    <name type="scientific">Hymenobacter jejuensis</name>
    <dbReference type="NCBI Taxonomy" id="2502781"/>
    <lineage>
        <taxon>Bacteria</taxon>
        <taxon>Pseudomonadati</taxon>
        <taxon>Bacteroidota</taxon>
        <taxon>Cytophagia</taxon>
        <taxon>Cytophagales</taxon>
        <taxon>Hymenobacteraceae</taxon>
        <taxon>Hymenobacter</taxon>
    </lineage>
</organism>
<accession>A0A5B8A4K5</accession>
<dbReference type="AlphaFoldDB" id="A0A5B8A4K5"/>
<feature type="transmembrane region" description="Helical" evidence="1">
    <location>
        <begin position="193"/>
        <end position="214"/>
    </location>
</feature>
<dbReference type="EMBL" id="CP040896">
    <property type="protein sequence ID" value="QDA61082.1"/>
    <property type="molecule type" value="Genomic_DNA"/>
</dbReference>
<evidence type="ECO:0008006" key="4">
    <source>
        <dbReference type="Google" id="ProtNLM"/>
    </source>
</evidence>
<feature type="transmembrane region" description="Helical" evidence="1">
    <location>
        <begin position="135"/>
        <end position="155"/>
    </location>
</feature>
<dbReference type="Proteomes" id="UP000305398">
    <property type="component" value="Chromosome"/>
</dbReference>
<keyword evidence="3" id="KW-1185">Reference proteome</keyword>
<evidence type="ECO:0000313" key="2">
    <source>
        <dbReference type="EMBL" id="QDA61082.1"/>
    </source>
</evidence>
<evidence type="ECO:0000256" key="1">
    <source>
        <dbReference type="SAM" id="Phobius"/>
    </source>
</evidence>
<reference evidence="2 3" key="1">
    <citation type="submission" date="2019-06" db="EMBL/GenBank/DDBJ databases">
        <authorList>
            <person name="Srinivasan S."/>
        </authorList>
    </citation>
    <scope>NUCLEOTIDE SEQUENCE [LARGE SCALE GENOMIC DNA]</scope>
    <source>
        <strain evidence="2 3">17J68-5</strain>
    </source>
</reference>
<dbReference type="Gene3D" id="1.25.40.10">
    <property type="entry name" value="Tetratricopeptide repeat domain"/>
    <property type="match status" value="1"/>
</dbReference>
<dbReference type="InterPro" id="IPR011990">
    <property type="entry name" value="TPR-like_helical_dom_sf"/>
</dbReference>
<name>A0A5B8A4K5_9BACT</name>
<gene>
    <name evidence="2" type="ORF">FHG12_13640</name>
</gene>
<feature type="transmembrane region" description="Helical" evidence="1">
    <location>
        <begin position="234"/>
        <end position="255"/>
    </location>
</feature>
<dbReference type="KEGG" id="hyj:FHG12_13640"/>
<feature type="transmembrane region" description="Helical" evidence="1">
    <location>
        <begin position="335"/>
        <end position="355"/>
    </location>
</feature>
<sequence>MRSPLLGLGLLVLLAFGLACYHYATGNDQTFPLLPVPQLKPVPLVLHQVQVGLAALPMRVNGYLITQTYDMAGPYVRPEAAAALLVLVAIALAYALAAISTLARPAFVAGMAFVIFLLMSFNADLLGIFDAQKQYFLMLALLALGVPAYTFHAFWTDVPLWQRILLFAGLLAGLSALLFLRSDYPANTTALHLASYATTSGAIAVGLLILWVAFENIHGLLWFNTQAENASSRFGLLPFLLASGLYLGILLMYYLNDGELLILPGVHLDPYILLLPAMVIGWFGLQRRATSYGEWLPYAPGARYIYLTFCVLALGFLGYAFATANDPLLTAGRDFVALAFLTCGGAFLLYILINFAQLIRQRLRVYRVVYNPRRFPLYVVYLLGIASIIAVQARNNFFLRDQVQAGYFNNLGDLTRLQSEQQPTVDALALLAERYYAESDVLDRFNHKASLGRAALYHFRAQRQNEINALRRALSRRPSEKISLRLASLYNEPNDFFDRLQVLRQGLKSAPKSAALANDMAQLYTRSTITDSVEFYLHRAEALAPENPVIRANRIAFLVQQQQLAEAQKLTEETKSPDSQPVIQSNALLLAQLTGKPAPKVKVLASDQDLTLPEFSRLYHDALRRAVAHDTTLLPALTKLVKRQGNSAYFDQLTFLVALTQQYGDRPVTAQAALLPLTTGNSPGVAYYQHLQGLWLLEEGANASAAARFTEAATNGYADAHLPRAYALALSNQPDSARVAAVRATRIPDASQAQAARQLVQALQLRYPTDFGQATDSVRAQYFVLRGAELPPSEQLSAPKAIRAAPALQVAMLAQARRALVSNQLADVQAVIEEFAPQATTKSPQTSEWNILRGNLLVRGKQLAALQQIARTAYFEPLHQPYRLYYRAVAAELSNNPTQAAQLYQQLANQAPYVEEGVLAAANFYAQRRDYAAAYDVLLRSLEYNADSPQLLKGYALAAIPAGLTEYAEASLEKLRSLLSPPEYATFRSQYDARRAAQAAATAPWN</sequence>
<feature type="transmembrane region" description="Helical" evidence="1">
    <location>
        <begin position="304"/>
        <end position="323"/>
    </location>
</feature>
<keyword evidence="1" id="KW-0472">Membrane</keyword>
<keyword evidence="1" id="KW-0812">Transmembrane</keyword>
<dbReference type="OrthoDB" id="973593at2"/>
<feature type="transmembrane region" description="Helical" evidence="1">
    <location>
        <begin position="261"/>
        <end position="283"/>
    </location>
</feature>
<feature type="transmembrane region" description="Helical" evidence="1">
    <location>
        <begin position="106"/>
        <end position="129"/>
    </location>
</feature>